<dbReference type="InterPro" id="IPR013444">
    <property type="entry name" value="Helicase_Cas3_CRISPR-ass_Anaes"/>
</dbReference>
<feature type="region of interest" description="Disordered" evidence="9">
    <location>
        <begin position="571"/>
        <end position="599"/>
    </location>
</feature>
<evidence type="ECO:0000256" key="6">
    <source>
        <dbReference type="ARBA" id="ARBA00022806"/>
    </source>
</evidence>
<evidence type="ECO:0000259" key="10">
    <source>
        <dbReference type="PROSITE" id="PS51192"/>
    </source>
</evidence>
<keyword evidence="6" id="KW-0347">Helicase</keyword>
<protein>
    <submittedName>
        <fullName evidence="12">Type I-U CRISPR-associated helicase/endonuclease Cas3</fullName>
    </submittedName>
</protein>
<dbReference type="Gene3D" id="3.40.50.300">
    <property type="entry name" value="P-loop containing nucleotide triphosphate hydrolases"/>
    <property type="match status" value="2"/>
</dbReference>
<dbReference type="Pfam" id="PF22590">
    <property type="entry name" value="Cas3-like_C_2"/>
    <property type="match status" value="1"/>
</dbReference>
<evidence type="ECO:0000256" key="5">
    <source>
        <dbReference type="ARBA" id="ARBA00022801"/>
    </source>
</evidence>
<accession>A0ABS5BTH0</accession>
<evidence type="ECO:0000256" key="2">
    <source>
        <dbReference type="ARBA" id="ARBA00009046"/>
    </source>
</evidence>
<keyword evidence="7" id="KW-0067">ATP-binding</keyword>
<dbReference type="PROSITE" id="PS51192">
    <property type="entry name" value="HELICASE_ATP_BIND_1"/>
    <property type="match status" value="1"/>
</dbReference>
<evidence type="ECO:0000259" key="11">
    <source>
        <dbReference type="PROSITE" id="PS51643"/>
    </source>
</evidence>
<dbReference type="RefSeq" id="WP_210655554.1">
    <property type="nucleotide sequence ID" value="NZ_JAGKQQ010000001.1"/>
</dbReference>
<evidence type="ECO:0000256" key="7">
    <source>
        <dbReference type="ARBA" id="ARBA00022840"/>
    </source>
</evidence>
<sequence length="1293" mass="142821">MSSPTPDQFEAFYKAANGKKDDPNFGPFPWQDRLAARVCGGDWPRAIALPTAAGKTTCIDIAVFALACGAADFRQPRRIFFVVDRRIVVDQAWMHAKKLAKALHTAKSGILKQVADALRAIAEPGWHELSEKEQDEVRPLDVYALRGGMYRESAWARSPLQPTVIASTVDQIGSRLLFRGYGVSDSMKPVHAGLVGNDSLILLDEAHCAKPFDQTMQAVEQYRTWGEKNDAPLRFVSITATPSGGLPEAQIERAAAEDLAHPVLGARINARKPARLVVAEKAKGKTWRQWGKPLVEKLMEQAKELATEFACVGIIVNRVATARELAKRLGAEAVLLTGRMRPLDRDRLFTERLQPLLSGASGEPPKFVVGTQCLECGADFDFHALVTECASLDALRQRFGRLNRVAARSNAKAVIVIRSDQTEPEEKETDRDPVYDNAIANTWNWLNANAKDGAFDFGVSAVNEVLSGVPDEKLSELNAPSKDAPVLFPAHLDCWVQTHPIPTPDPDPALFLHGPKQAGQPDVQIVFRADLGDNSDLWAEIVALCPPSSSEAVAVPIGVFKKWMTDELVTDDTADVEGGTPEEKDESEEEPTPGERVALRWKGGDSDQTLVLTVPSDEFVRPGNLFVVPCSAPGIEGLGDFPFGSVTDYAEEAFQRSRDKALLRLPDLVIPEDASKNEEIESVTAAIERLKELSNGDLPDWRKRAADHFAEPKNLRRCEIERHPLGGFVITGKRRLGQFDPTYLDDSEPAESFRGVAVALKDHSAGVAWHAERFAKECGLDRTLFTQAGLWHDLGKLDPRFQAMLRQSSPRTVVGDPLAKSARSPRTEVERDEARQVHKYPKGARHELLSVALVTEKVGADKVNDLLLHLIATHHGSARPFASPVDDTTDGIDAHRPFTPELFGETFPSISCRQDIRAWNAELPERFWRVVRKCGWWGSAYHEAVFRLADHTQSAAEQEAEVTPAPANTAWVPISTDTAQTGLHPLPLTGLDGSNPLAFLAALGTLVVCDQLSHSAESPDWLLGRVALSWGNADSPNTPILNLCARPPSPIEFAQFLADHLRRTPETHSMAAALAILEQEESARRSLIRPFHPPTATNDRVVRDWLTALLCETNPAVASQLQTVRRDYLIGNIRSVMHRTEADHLRRSLFEPWDYADSLNNQSLHWEPSEDRRHAYQWLVPTNARSRETGGMLGANRLALEAWPLFPSFPDGGDRVRTRGFRGNRVANTYWIWPLWTSRLTPDGVAPILSLSKLQSQSLDANALRCFGVTTVYQSQRILVGKTPNLTPTRALV</sequence>
<evidence type="ECO:0000256" key="4">
    <source>
        <dbReference type="ARBA" id="ARBA00022741"/>
    </source>
</evidence>
<evidence type="ECO:0000313" key="13">
    <source>
        <dbReference type="Proteomes" id="UP000676565"/>
    </source>
</evidence>
<dbReference type="InterPro" id="IPR054712">
    <property type="entry name" value="Cas3-like_dom"/>
</dbReference>
<keyword evidence="8" id="KW-0051">Antiviral defense</keyword>
<gene>
    <name evidence="12" type="primary">cas3u</name>
    <name evidence="12" type="ORF">J8F10_16895</name>
</gene>
<evidence type="ECO:0000256" key="9">
    <source>
        <dbReference type="SAM" id="MobiDB-lite"/>
    </source>
</evidence>
<comment type="similarity">
    <text evidence="1">In the N-terminal section; belongs to the CRISPR-associated nuclease Cas3-HD family.</text>
</comment>
<keyword evidence="4" id="KW-0547">Nucleotide-binding</keyword>
<dbReference type="NCBIfam" id="TIGR01596">
    <property type="entry name" value="cas3_HD"/>
    <property type="match status" value="1"/>
</dbReference>
<dbReference type="Pfam" id="PF18019">
    <property type="entry name" value="Cas3_HD"/>
    <property type="match status" value="1"/>
</dbReference>
<keyword evidence="5" id="KW-0378">Hydrolase</keyword>
<dbReference type="PROSITE" id="PS51643">
    <property type="entry name" value="HD_CAS3"/>
    <property type="match status" value="1"/>
</dbReference>
<reference evidence="12 13" key="1">
    <citation type="submission" date="2021-04" db="EMBL/GenBank/DDBJ databases">
        <authorList>
            <person name="Ivanova A."/>
        </authorList>
    </citation>
    <scope>NUCLEOTIDE SEQUENCE [LARGE SCALE GENOMIC DNA]</scope>
    <source>
        <strain evidence="12 13">G18</strain>
    </source>
</reference>
<dbReference type="Gene3D" id="1.10.3210.30">
    <property type="match status" value="1"/>
</dbReference>
<comment type="caution">
    <text evidence="12">The sequence shown here is derived from an EMBL/GenBank/DDBJ whole genome shotgun (WGS) entry which is preliminary data.</text>
</comment>
<dbReference type="SUPFAM" id="SSF109604">
    <property type="entry name" value="HD-domain/PDEase-like"/>
    <property type="match status" value="1"/>
</dbReference>
<feature type="domain" description="Helicase ATP-binding" evidence="10">
    <location>
        <begin position="47"/>
        <end position="260"/>
    </location>
</feature>
<dbReference type="InterPro" id="IPR014001">
    <property type="entry name" value="Helicase_ATP-bd"/>
</dbReference>
<dbReference type="InterPro" id="IPR006483">
    <property type="entry name" value="CRISPR-assoc_Cas3_HD"/>
</dbReference>
<name>A0ABS5BTH0_9BACT</name>
<keyword evidence="13" id="KW-1185">Reference proteome</keyword>
<dbReference type="EMBL" id="JAGKQQ010000001">
    <property type="protein sequence ID" value="MBP3956951.1"/>
    <property type="molecule type" value="Genomic_DNA"/>
</dbReference>
<feature type="region of interest" description="Disordered" evidence="9">
    <location>
        <begin position="814"/>
        <end position="835"/>
    </location>
</feature>
<feature type="compositionally biased region" description="Basic and acidic residues" evidence="9">
    <location>
        <begin position="825"/>
        <end position="835"/>
    </location>
</feature>
<dbReference type="Proteomes" id="UP000676565">
    <property type="component" value="Unassembled WGS sequence"/>
</dbReference>
<dbReference type="InterPro" id="IPR027417">
    <property type="entry name" value="P-loop_NTPase"/>
</dbReference>
<feature type="compositionally biased region" description="Acidic residues" evidence="9">
    <location>
        <begin position="583"/>
        <end position="592"/>
    </location>
</feature>
<organism evidence="12 13">
    <name type="scientific">Gemmata palustris</name>
    <dbReference type="NCBI Taxonomy" id="2822762"/>
    <lineage>
        <taxon>Bacteria</taxon>
        <taxon>Pseudomonadati</taxon>
        <taxon>Planctomycetota</taxon>
        <taxon>Planctomycetia</taxon>
        <taxon>Gemmatales</taxon>
        <taxon>Gemmataceae</taxon>
        <taxon>Gemmata</taxon>
    </lineage>
</organism>
<feature type="domain" description="HD Cas3-type" evidence="11">
    <location>
        <begin position="753"/>
        <end position="952"/>
    </location>
</feature>
<dbReference type="NCBIfam" id="TIGR02621">
    <property type="entry name" value="cas3_GSU0051"/>
    <property type="match status" value="1"/>
</dbReference>
<dbReference type="SUPFAM" id="SSF52540">
    <property type="entry name" value="P-loop containing nucleoside triphosphate hydrolases"/>
    <property type="match status" value="1"/>
</dbReference>
<evidence type="ECO:0000256" key="3">
    <source>
        <dbReference type="ARBA" id="ARBA00022723"/>
    </source>
</evidence>
<evidence type="ECO:0000256" key="1">
    <source>
        <dbReference type="ARBA" id="ARBA00006847"/>
    </source>
</evidence>
<comment type="similarity">
    <text evidence="2">In the central section; belongs to the CRISPR-associated helicase Cas3 family.</text>
</comment>
<dbReference type="InterPro" id="IPR038257">
    <property type="entry name" value="CRISPR-assoc_Cas3_HD_sf"/>
</dbReference>
<evidence type="ECO:0000313" key="12">
    <source>
        <dbReference type="EMBL" id="MBP3956951.1"/>
    </source>
</evidence>
<proteinExistence type="inferred from homology"/>
<evidence type="ECO:0000256" key="8">
    <source>
        <dbReference type="ARBA" id="ARBA00023118"/>
    </source>
</evidence>
<keyword evidence="3" id="KW-0479">Metal-binding</keyword>